<accession>A0A9Q3IH83</accession>
<evidence type="ECO:0000313" key="3">
    <source>
        <dbReference type="Proteomes" id="UP000765509"/>
    </source>
</evidence>
<reference evidence="2" key="1">
    <citation type="submission" date="2021-03" db="EMBL/GenBank/DDBJ databases">
        <title>Draft genome sequence of rust myrtle Austropuccinia psidii MF-1, a brazilian biotype.</title>
        <authorList>
            <person name="Quecine M.C."/>
            <person name="Pachon D.M.R."/>
            <person name="Bonatelli M.L."/>
            <person name="Correr F.H."/>
            <person name="Franceschini L.M."/>
            <person name="Leite T.F."/>
            <person name="Margarido G.R.A."/>
            <person name="Almeida C.A."/>
            <person name="Ferrarezi J.A."/>
            <person name="Labate C.A."/>
        </authorList>
    </citation>
    <scope>NUCLEOTIDE SEQUENCE</scope>
    <source>
        <strain evidence="2">MF-1</strain>
    </source>
</reference>
<organism evidence="2 3">
    <name type="scientific">Austropuccinia psidii MF-1</name>
    <dbReference type="NCBI Taxonomy" id="1389203"/>
    <lineage>
        <taxon>Eukaryota</taxon>
        <taxon>Fungi</taxon>
        <taxon>Dikarya</taxon>
        <taxon>Basidiomycota</taxon>
        <taxon>Pucciniomycotina</taxon>
        <taxon>Pucciniomycetes</taxon>
        <taxon>Pucciniales</taxon>
        <taxon>Sphaerophragmiaceae</taxon>
        <taxon>Austropuccinia</taxon>
    </lineage>
</organism>
<name>A0A9Q3IH83_9BASI</name>
<dbReference type="AlphaFoldDB" id="A0A9Q3IH83"/>
<gene>
    <name evidence="2" type="ORF">O181_078359</name>
</gene>
<dbReference type="EMBL" id="AVOT02043226">
    <property type="protein sequence ID" value="MBW0538644.1"/>
    <property type="molecule type" value="Genomic_DNA"/>
</dbReference>
<comment type="caution">
    <text evidence="2">The sequence shown here is derived from an EMBL/GenBank/DDBJ whole genome shotgun (WGS) entry which is preliminary data.</text>
</comment>
<protein>
    <submittedName>
        <fullName evidence="2">Uncharacterized protein</fullName>
    </submittedName>
</protein>
<evidence type="ECO:0000313" key="2">
    <source>
        <dbReference type="EMBL" id="MBW0538644.1"/>
    </source>
</evidence>
<evidence type="ECO:0000256" key="1">
    <source>
        <dbReference type="SAM" id="MobiDB-lite"/>
    </source>
</evidence>
<proteinExistence type="predicted"/>
<dbReference type="Proteomes" id="UP000765509">
    <property type="component" value="Unassembled WGS sequence"/>
</dbReference>
<feature type="region of interest" description="Disordered" evidence="1">
    <location>
        <begin position="47"/>
        <end position="77"/>
    </location>
</feature>
<sequence length="96" mass="10467">MVNNTGAGLTENDLGMTMEQKLESMCPFYNCIDNIFGKKANVEALDERDSTKSMAVMSEGDGKSDIETSSNSDSGLSAYKRKLGIPCKENFEDIPT</sequence>
<dbReference type="OrthoDB" id="8015427at2759"/>
<keyword evidence="3" id="KW-1185">Reference proteome</keyword>